<dbReference type="PANTHER" id="PTHR33480">
    <property type="entry name" value="SET DOMAIN-CONTAINING PROTEIN-RELATED"/>
    <property type="match status" value="1"/>
</dbReference>
<proteinExistence type="predicted"/>
<evidence type="ECO:0000313" key="1">
    <source>
        <dbReference type="EMBL" id="CAH1114928.1"/>
    </source>
</evidence>
<name>A0A9P0D5A0_9CUCU</name>
<reference evidence="1" key="1">
    <citation type="submission" date="2022-01" db="EMBL/GenBank/DDBJ databases">
        <authorList>
            <person name="King R."/>
        </authorList>
    </citation>
    <scope>NUCLEOTIDE SEQUENCE</scope>
</reference>
<organism evidence="1 2">
    <name type="scientific">Psylliodes chrysocephalus</name>
    <dbReference type="NCBI Taxonomy" id="3402493"/>
    <lineage>
        <taxon>Eukaryota</taxon>
        <taxon>Metazoa</taxon>
        <taxon>Ecdysozoa</taxon>
        <taxon>Arthropoda</taxon>
        <taxon>Hexapoda</taxon>
        <taxon>Insecta</taxon>
        <taxon>Pterygota</taxon>
        <taxon>Neoptera</taxon>
        <taxon>Endopterygota</taxon>
        <taxon>Coleoptera</taxon>
        <taxon>Polyphaga</taxon>
        <taxon>Cucujiformia</taxon>
        <taxon>Chrysomeloidea</taxon>
        <taxon>Chrysomelidae</taxon>
        <taxon>Galerucinae</taxon>
        <taxon>Alticini</taxon>
        <taxon>Psylliodes</taxon>
    </lineage>
</organism>
<evidence type="ECO:0000313" key="2">
    <source>
        <dbReference type="Proteomes" id="UP001153636"/>
    </source>
</evidence>
<dbReference type="OrthoDB" id="10068710at2759"/>
<keyword evidence="2" id="KW-1185">Reference proteome</keyword>
<dbReference type="EMBL" id="OV651820">
    <property type="protein sequence ID" value="CAH1114928.1"/>
    <property type="molecule type" value="Genomic_DNA"/>
</dbReference>
<dbReference type="PANTHER" id="PTHR33480:SF1">
    <property type="entry name" value="TYR RECOMBINASE DOMAIN-CONTAINING PROTEIN"/>
    <property type="match status" value="1"/>
</dbReference>
<dbReference type="Proteomes" id="UP001153636">
    <property type="component" value="Chromosome 8"/>
</dbReference>
<sequence>MRADEVNLLAKIDSLICNYVYSYMKGRSSKWNLDFVRTSVRNLAKLLQISKESDYNIKESQWAKEVSAQASLNLNTKKWNKEELLPLTSDLKKLKKSLEIIARETFEELQKNESDKSAYNCLKEVLCCQIILINRRRSAEVAQIKIETYKSI</sequence>
<gene>
    <name evidence="1" type="ORF">PSYICH_LOCUS14012</name>
</gene>
<dbReference type="AlphaFoldDB" id="A0A9P0D5A0"/>
<accession>A0A9P0D5A0</accession>
<protein>
    <submittedName>
        <fullName evidence="1">Uncharacterized protein</fullName>
    </submittedName>
</protein>